<dbReference type="PANTHER" id="PTHR46696">
    <property type="entry name" value="P450, PUTATIVE (EUROFUNG)-RELATED"/>
    <property type="match status" value="1"/>
</dbReference>
<organism evidence="2 3">
    <name type="scientific">Nannocystis pusilla</name>
    <dbReference type="NCBI Taxonomy" id="889268"/>
    <lineage>
        <taxon>Bacteria</taxon>
        <taxon>Pseudomonadati</taxon>
        <taxon>Myxococcota</taxon>
        <taxon>Polyangia</taxon>
        <taxon>Nannocystales</taxon>
        <taxon>Nannocystaceae</taxon>
        <taxon>Nannocystis</taxon>
    </lineage>
</organism>
<evidence type="ECO:0000313" key="3">
    <source>
        <dbReference type="Proteomes" id="UP001150924"/>
    </source>
</evidence>
<evidence type="ECO:0000313" key="2">
    <source>
        <dbReference type="EMBL" id="MCY1013963.1"/>
    </source>
</evidence>
<proteinExistence type="inferred from homology"/>
<dbReference type="GO" id="GO:0016705">
    <property type="term" value="F:oxidoreductase activity, acting on paired donors, with incorporation or reduction of molecular oxygen"/>
    <property type="evidence" value="ECO:0007669"/>
    <property type="project" value="InterPro"/>
</dbReference>
<evidence type="ECO:0000256" key="1">
    <source>
        <dbReference type="ARBA" id="ARBA00010617"/>
    </source>
</evidence>
<dbReference type="GO" id="GO:0005506">
    <property type="term" value="F:iron ion binding"/>
    <property type="evidence" value="ECO:0007669"/>
    <property type="project" value="InterPro"/>
</dbReference>
<comment type="similarity">
    <text evidence="1">Belongs to the cytochrome P450 family.</text>
</comment>
<sequence length="73" mass="8531">MTERPAFSFFSPEVQQDPYSRYARARAEEPIFYCEDLGMWVVTRHADVAAILRDTDRFSSRVATTSVESRRPR</sequence>
<dbReference type="EMBL" id="JAPNKE010000002">
    <property type="protein sequence ID" value="MCY1013963.1"/>
    <property type="molecule type" value="Genomic_DNA"/>
</dbReference>
<dbReference type="GO" id="GO:0004497">
    <property type="term" value="F:monooxygenase activity"/>
    <property type="evidence" value="ECO:0007669"/>
    <property type="project" value="InterPro"/>
</dbReference>
<dbReference type="Gene3D" id="3.30.43.20">
    <property type="match status" value="1"/>
</dbReference>
<dbReference type="RefSeq" id="WP_267778155.1">
    <property type="nucleotide sequence ID" value="NZ_JAPNKE010000002.1"/>
</dbReference>
<reference evidence="2" key="1">
    <citation type="submission" date="2022-11" db="EMBL/GenBank/DDBJ databases">
        <title>Minimal conservation of predation-associated metabolite biosynthetic gene clusters underscores biosynthetic potential of Myxococcota including descriptions for ten novel species: Archangium lansinium sp. nov., Myxococcus landrumus sp. nov., Nannocystis bai.</title>
        <authorList>
            <person name="Ahearne A."/>
            <person name="Stevens C."/>
            <person name="Phillips K."/>
        </authorList>
    </citation>
    <scope>NUCLEOTIDE SEQUENCE</scope>
    <source>
        <strain evidence="2">Na p29</strain>
    </source>
</reference>
<gene>
    <name evidence="2" type="ORF">OV079_52255</name>
</gene>
<keyword evidence="3" id="KW-1185">Reference proteome</keyword>
<name>A0A9X3J5C6_9BACT</name>
<dbReference type="Proteomes" id="UP001150924">
    <property type="component" value="Unassembled WGS sequence"/>
</dbReference>
<evidence type="ECO:0008006" key="4">
    <source>
        <dbReference type="Google" id="ProtNLM"/>
    </source>
</evidence>
<dbReference type="InterPro" id="IPR036396">
    <property type="entry name" value="Cyt_P450_sf"/>
</dbReference>
<protein>
    <recommendedName>
        <fullName evidence="4">Cytochrome P450</fullName>
    </recommendedName>
</protein>
<accession>A0A9X3J5C6</accession>
<dbReference type="SUPFAM" id="SSF48264">
    <property type="entry name" value="Cytochrome P450"/>
    <property type="match status" value="1"/>
</dbReference>
<dbReference type="AlphaFoldDB" id="A0A9X3J5C6"/>
<dbReference type="PANTHER" id="PTHR46696:SF1">
    <property type="entry name" value="CYTOCHROME P450 YJIB-RELATED"/>
    <property type="match status" value="1"/>
</dbReference>
<comment type="caution">
    <text evidence="2">The sequence shown here is derived from an EMBL/GenBank/DDBJ whole genome shotgun (WGS) entry which is preliminary data.</text>
</comment>
<dbReference type="GO" id="GO:0020037">
    <property type="term" value="F:heme binding"/>
    <property type="evidence" value="ECO:0007669"/>
    <property type="project" value="InterPro"/>
</dbReference>